<proteinExistence type="predicted"/>
<evidence type="ECO:0000313" key="2">
    <source>
        <dbReference type="EMBL" id="QNO41245.1"/>
    </source>
</evidence>
<dbReference type="PANTHER" id="PTHR43185">
    <property type="entry name" value="FERROUS IRON TRANSPORT PROTEIN B"/>
    <property type="match status" value="1"/>
</dbReference>
<dbReference type="InterPro" id="IPR030389">
    <property type="entry name" value="G_FEOB_dom"/>
</dbReference>
<dbReference type="InterPro" id="IPR006073">
    <property type="entry name" value="GTP-bd"/>
</dbReference>
<dbReference type="Gene3D" id="3.40.50.300">
    <property type="entry name" value="P-loop containing nucleotide triphosphate hydrolases"/>
    <property type="match status" value="1"/>
</dbReference>
<dbReference type="InterPro" id="IPR050860">
    <property type="entry name" value="FeoB_GTPase"/>
</dbReference>
<dbReference type="PROSITE" id="PS51711">
    <property type="entry name" value="G_FEOB"/>
    <property type="match status" value="1"/>
</dbReference>
<dbReference type="CDD" id="cd01879">
    <property type="entry name" value="FeoB"/>
    <property type="match status" value="1"/>
</dbReference>
<dbReference type="NCBIfam" id="TIGR00231">
    <property type="entry name" value="small_GTP"/>
    <property type="match status" value="1"/>
</dbReference>
<sequence length="192" mass="20233">MKILLMGHPNVGKSVFFNRLTGANVTESNYPGTTVDYTKGWMKIEGKDVELIDVPGTFSLDPKDRAEEVAVAMLHESKDVKVISVIDASKIERGLYLAMEIIEEGYPLVIALNMRDVAEDKNIVIDAGKLERILGIPVVSTVAIAGEGIKELVSRIQEAKPVNVADIAANAANVASTADAAAGTAGTLGGGA</sequence>
<dbReference type="SUPFAM" id="SSF52540">
    <property type="entry name" value="P-loop containing nucleoside triphosphate hydrolases"/>
    <property type="match status" value="1"/>
</dbReference>
<dbReference type="PANTHER" id="PTHR43185:SF1">
    <property type="entry name" value="FE(2+) TRANSPORTER FEOB"/>
    <property type="match status" value="1"/>
</dbReference>
<evidence type="ECO:0000259" key="1">
    <source>
        <dbReference type="PROSITE" id="PS51711"/>
    </source>
</evidence>
<dbReference type="EMBL" id="MT631337">
    <property type="protein sequence ID" value="QNO48379.1"/>
    <property type="molecule type" value="Genomic_DNA"/>
</dbReference>
<gene>
    <name evidence="4" type="primary">der</name>
    <name evidence="2" type="ORF">APGBGGHG_00028</name>
    <name evidence="3" type="ORF">DEHNNBFE_00028</name>
    <name evidence="4" type="ORF">DIKIFDFJ_00006</name>
</gene>
<protein>
    <submittedName>
        <fullName evidence="4">GTPase Der</fullName>
    </submittedName>
</protein>
<evidence type="ECO:0000313" key="4">
    <source>
        <dbReference type="EMBL" id="QNO48379.1"/>
    </source>
</evidence>
<name>A0A7G9YK45_9EURY</name>
<organism evidence="4">
    <name type="scientific">Candidatus Methanogaster sp. ANME-2c ERB4</name>
    <dbReference type="NCBI Taxonomy" id="2759911"/>
    <lineage>
        <taxon>Archaea</taxon>
        <taxon>Methanobacteriati</taxon>
        <taxon>Methanobacteriota</taxon>
        <taxon>Stenosarchaea group</taxon>
        <taxon>Methanomicrobia</taxon>
        <taxon>Methanosarcinales</taxon>
        <taxon>ANME-2 cluster</taxon>
        <taxon>Candidatus Methanogasteraceae</taxon>
        <taxon>Candidatus Methanogaster</taxon>
    </lineage>
</organism>
<dbReference type="GO" id="GO:0005886">
    <property type="term" value="C:plasma membrane"/>
    <property type="evidence" value="ECO:0007669"/>
    <property type="project" value="TreeGrafter"/>
</dbReference>
<dbReference type="EMBL" id="MT630608">
    <property type="protein sequence ID" value="QNO41245.1"/>
    <property type="molecule type" value="Genomic_DNA"/>
</dbReference>
<evidence type="ECO:0000313" key="3">
    <source>
        <dbReference type="EMBL" id="QNO41672.1"/>
    </source>
</evidence>
<dbReference type="AlphaFoldDB" id="A0A7G9YK45"/>
<reference evidence="4" key="1">
    <citation type="submission" date="2020-06" db="EMBL/GenBank/DDBJ databases">
        <title>Unique genomic features of the anaerobic methanotrophic archaea.</title>
        <authorList>
            <person name="Chadwick G.L."/>
            <person name="Skennerton C.T."/>
            <person name="Laso-Perez R."/>
            <person name="Leu A.O."/>
            <person name="Speth D.R."/>
            <person name="Yu H."/>
            <person name="Morgan-Lang C."/>
            <person name="Hatzenpichler R."/>
            <person name="Goudeau D."/>
            <person name="Malmstrom R."/>
            <person name="Brazelton W.J."/>
            <person name="Woyke T."/>
            <person name="Hallam S.J."/>
            <person name="Tyson G.W."/>
            <person name="Wegener G."/>
            <person name="Boetius A."/>
            <person name="Orphan V."/>
        </authorList>
    </citation>
    <scope>NUCLEOTIDE SEQUENCE</scope>
</reference>
<dbReference type="Pfam" id="PF02421">
    <property type="entry name" value="FeoB_N"/>
    <property type="match status" value="1"/>
</dbReference>
<dbReference type="InterPro" id="IPR027417">
    <property type="entry name" value="P-loop_NTPase"/>
</dbReference>
<accession>A0A7G9YK45</accession>
<feature type="domain" description="FeoB-type G" evidence="1">
    <location>
        <begin position="1"/>
        <end position="162"/>
    </location>
</feature>
<dbReference type="EMBL" id="MT630655">
    <property type="protein sequence ID" value="QNO41672.1"/>
    <property type="molecule type" value="Genomic_DNA"/>
</dbReference>
<dbReference type="GO" id="GO:0005525">
    <property type="term" value="F:GTP binding"/>
    <property type="evidence" value="ECO:0007669"/>
    <property type="project" value="InterPro"/>
</dbReference>
<dbReference type="GO" id="GO:0015093">
    <property type="term" value="F:ferrous iron transmembrane transporter activity"/>
    <property type="evidence" value="ECO:0007669"/>
    <property type="project" value="TreeGrafter"/>
</dbReference>
<dbReference type="InterPro" id="IPR005225">
    <property type="entry name" value="Small_GTP-bd"/>
</dbReference>
<dbReference type="PRINTS" id="PR00326">
    <property type="entry name" value="GTP1OBG"/>
</dbReference>